<proteinExistence type="predicted"/>
<comment type="caution">
    <text evidence="3">The sequence shown here is derived from an EMBL/GenBank/DDBJ whole genome shotgun (WGS) entry which is preliminary data.</text>
</comment>
<dbReference type="EMBL" id="DVFI01000067">
    <property type="protein sequence ID" value="HIQ62822.1"/>
    <property type="molecule type" value="Genomic_DNA"/>
</dbReference>
<dbReference type="PANTHER" id="PTHR46825">
    <property type="entry name" value="D-ALANYL-D-ALANINE-CARBOXYPEPTIDASE/ENDOPEPTIDASE AMPH"/>
    <property type="match status" value="1"/>
</dbReference>
<dbReference type="AlphaFoldDB" id="A0A9D0YVG4"/>
<evidence type="ECO:0000313" key="3">
    <source>
        <dbReference type="EMBL" id="HIQ62822.1"/>
    </source>
</evidence>
<dbReference type="InterPro" id="IPR050491">
    <property type="entry name" value="AmpC-like"/>
</dbReference>
<gene>
    <name evidence="3" type="ORF">IAA66_04440</name>
</gene>
<reference evidence="3" key="1">
    <citation type="submission" date="2020-10" db="EMBL/GenBank/DDBJ databases">
        <authorList>
            <person name="Gilroy R."/>
        </authorList>
    </citation>
    <scope>NUCLEOTIDE SEQUENCE</scope>
    <source>
        <strain evidence="3">ChiHile30-977</strain>
    </source>
</reference>
<dbReference type="Proteomes" id="UP000886819">
    <property type="component" value="Unassembled WGS sequence"/>
</dbReference>
<keyword evidence="3" id="KW-0378">Hydrolase</keyword>
<dbReference type="PANTHER" id="PTHR46825:SF9">
    <property type="entry name" value="BETA-LACTAMASE-RELATED DOMAIN-CONTAINING PROTEIN"/>
    <property type="match status" value="1"/>
</dbReference>
<name>A0A9D0YVG4_9FIRM</name>
<organism evidence="3 4">
    <name type="scientific">Candidatus Avichristensenella intestinipullorum</name>
    <dbReference type="NCBI Taxonomy" id="2840693"/>
    <lineage>
        <taxon>Bacteria</taxon>
        <taxon>Bacillati</taxon>
        <taxon>Bacillota</taxon>
        <taxon>Clostridia</taxon>
        <taxon>Candidatus Avichristensenella</taxon>
    </lineage>
</organism>
<dbReference type="SUPFAM" id="SSF56601">
    <property type="entry name" value="beta-lactamase/transpeptidase-like"/>
    <property type="match status" value="1"/>
</dbReference>
<dbReference type="Pfam" id="PF00144">
    <property type="entry name" value="Beta-lactamase"/>
    <property type="match status" value="1"/>
</dbReference>
<evidence type="ECO:0000313" key="4">
    <source>
        <dbReference type="Proteomes" id="UP000886819"/>
    </source>
</evidence>
<dbReference type="InterPro" id="IPR001466">
    <property type="entry name" value="Beta-lactam-related"/>
</dbReference>
<dbReference type="InterPro" id="IPR012338">
    <property type="entry name" value="Beta-lactam/transpept-like"/>
</dbReference>
<feature type="signal peptide" evidence="1">
    <location>
        <begin position="1"/>
        <end position="20"/>
    </location>
</feature>
<accession>A0A9D0YVG4</accession>
<evidence type="ECO:0000259" key="2">
    <source>
        <dbReference type="Pfam" id="PF00144"/>
    </source>
</evidence>
<keyword evidence="1" id="KW-0732">Signal</keyword>
<dbReference type="GO" id="GO:0016787">
    <property type="term" value="F:hydrolase activity"/>
    <property type="evidence" value="ECO:0007669"/>
    <property type="project" value="UniProtKB-KW"/>
</dbReference>
<dbReference type="Gene3D" id="3.40.710.10">
    <property type="entry name" value="DD-peptidase/beta-lactamase superfamily"/>
    <property type="match status" value="1"/>
</dbReference>
<sequence length="393" mass="42900">MRRLFALLLVLVLLPAAALAADYCECPDAQTHAERQESLERILRDYDTMGASIALIRDGRIIDTFQYGRANRADNIPVDSETYFRLASISKMITAVGVLQLVEQGVLSLDADLGDYYPFPIRNPYFPDTPITLRHLMSHTSSLSDGYHYDMAIKGEITRLEFVFDGNYTDMNYQRWEPGTRVSYSNFGGGMLGALIEQTTGYLIDEYMTFSVFAPLGVAGGYHTPCLPPGAKLARLYNVESTGMTLDPATLTDCDMDADGQTSYTHSAGGLTMTAEGVAKVLIAIAGDGSSYGVQLLQPQTVAQMRTVQNNIGSVHCNAERGLNLNIITDALVEGRTLYGHQGKAYGTISAAYCDPTDQTGVVMLTNGCDDSTFNSVARIARALITQAYEYLE</sequence>
<reference evidence="3" key="2">
    <citation type="journal article" date="2021" name="PeerJ">
        <title>Extensive microbial diversity within the chicken gut microbiome revealed by metagenomics and culture.</title>
        <authorList>
            <person name="Gilroy R."/>
            <person name="Ravi A."/>
            <person name="Getino M."/>
            <person name="Pursley I."/>
            <person name="Horton D.L."/>
            <person name="Alikhan N.F."/>
            <person name="Baker D."/>
            <person name="Gharbi K."/>
            <person name="Hall N."/>
            <person name="Watson M."/>
            <person name="Adriaenssens E.M."/>
            <person name="Foster-Nyarko E."/>
            <person name="Jarju S."/>
            <person name="Secka A."/>
            <person name="Antonio M."/>
            <person name="Oren A."/>
            <person name="Chaudhuri R.R."/>
            <person name="La Ragione R."/>
            <person name="Hildebrand F."/>
            <person name="Pallen M.J."/>
        </authorList>
    </citation>
    <scope>NUCLEOTIDE SEQUENCE</scope>
    <source>
        <strain evidence="3">ChiHile30-977</strain>
    </source>
</reference>
<evidence type="ECO:0000256" key="1">
    <source>
        <dbReference type="SAM" id="SignalP"/>
    </source>
</evidence>
<feature type="domain" description="Beta-lactamase-related" evidence="2">
    <location>
        <begin position="41"/>
        <end position="384"/>
    </location>
</feature>
<protein>
    <submittedName>
        <fullName evidence="3">Serine hydrolase</fullName>
    </submittedName>
</protein>
<feature type="chain" id="PRO_5038425109" evidence="1">
    <location>
        <begin position="21"/>
        <end position="393"/>
    </location>
</feature>